<dbReference type="Pfam" id="PF05002">
    <property type="entry name" value="SGS"/>
    <property type="match status" value="1"/>
</dbReference>
<evidence type="ECO:0000313" key="4">
    <source>
        <dbReference type="EMBL" id="SJX60654.1"/>
    </source>
</evidence>
<feature type="compositionally biased region" description="Polar residues" evidence="1">
    <location>
        <begin position="196"/>
        <end position="208"/>
    </location>
</feature>
<name>A0A2N8U6F4_9BASI</name>
<dbReference type="GO" id="GO:0016874">
    <property type="term" value="F:ligase activity"/>
    <property type="evidence" value="ECO:0007669"/>
    <property type="project" value="UniProtKB-KW"/>
</dbReference>
<dbReference type="PROSITE" id="PS51203">
    <property type="entry name" value="CS"/>
    <property type="match status" value="1"/>
</dbReference>
<organism evidence="4 5">
    <name type="scientific">Sporisorium reilianum f. sp. reilianum</name>
    <dbReference type="NCBI Taxonomy" id="72559"/>
    <lineage>
        <taxon>Eukaryota</taxon>
        <taxon>Fungi</taxon>
        <taxon>Dikarya</taxon>
        <taxon>Basidiomycota</taxon>
        <taxon>Ustilaginomycotina</taxon>
        <taxon>Ustilaginomycetes</taxon>
        <taxon>Ustilaginales</taxon>
        <taxon>Ustilaginaceae</taxon>
        <taxon>Sporisorium</taxon>
    </lineage>
</organism>
<dbReference type="GO" id="GO:0051087">
    <property type="term" value="F:protein-folding chaperone binding"/>
    <property type="evidence" value="ECO:0007669"/>
    <property type="project" value="InterPro"/>
</dbReference>
<dbReference type="InterPro" id="IPR044563">
    <property type="entry name" value="Sgt1-like"/>
</dbReference>
<protein>
    <submittedName>
        <fullName evidence="4">Related to SGT1-subunit of SCF ubiquitin ligase complex</fullName>
    </submittedName>
</protein>
<dbReference type="AlphaFoldDB" id="A0A2N8U6F4"/>
<reference evidence="4 5" key="1">
    <citation type="submission" date="2017-02" db="EMBL/GenBank/DDBJ databases">
        <authorList>
            <person name="Peterson S.W."/>
        </authorList>
    </citation>
    <scope>NUCLEOTIDE SEQUENCE [LARGE SCALE GENOMIC DNA]</scope>
    <source>
        <strain evidence="4 5">SRS1_H2-8</strain>
    </source>
</reference>
<dbReference type="EMBL" id="LT795054">
    <property type="protein sequence ID" value="SJX60654.1"/>
    <property type="molecule type" value="Genomic_DNA"/>
</dbReference>
<accession>A0A2N8U6F4</accession>
<dbReference type="PROSITE" id="PS51048">
    <property type="entry name" value="SGS"/>
    <property type="match status" value="1"/>
</dbReference>
<feature type="region of interest" description="Disordered" evidence="1">
    <location>
        <begin position="192"/>
        <end position="229"/>
    </location>
</feature>
<dbReference type="InterPro" id="IPR008978">
    <property type="entry name" value="HSP20-like_chaperone"/>
</dbReference>
<evidence type="ECO:0000259" key="2">
    <source>
        <dbReference type="PROSITE" id="PS51048"/>
    </source>
</evidence>
<keyword evidence="4" id="KW-0436">Ligase</keyword>
<dbReference type="Gene3D" id="2.60.40.790">
    <property type="match status" value="1"/>
</dbReference>
<sequence length="229" mass="24253">MADAAASSSSTAAASGPATPRFDFYQTDTVVTVSIFVKGASQDNLQVDIGEQSLNVKAVSSSSGSEYVLRIDPLFSTVDVTSSSYKVLSTKIDVILHKAQPGTRWIQLQAGSSQHSVISAATPTYAASQATAAATTAAPRTRSKWDSFNPDANDDTSTAPAAAEQSSAGDADINKFFQKLYADADDDTRRAMMKSYQESGGTTLSTDWSKVGKERVSTQPPDGMEAKKW</sequence>
<evidence type="ECO:0000259" key="3">
    <source>
        <dbReference type="PROSITE" id="PS51203"/>
    </source>
</evidence>
<dbReference type="PANTHER" id="PTHR45862">
    <property type="entry name" value="PROTEIN SGT1 HOMOLOG"/>
    <property type="match status" value="1"/>
</dbReference>
<evidence type="ECO:0000313" key="5">
    <source>
        <dbReference type="Proteomes" id="UP000239563"/>
    </source>
</evidence>
<feature type="domain" description="CS" evidence="3">
    <location>
        <begin position="17"/>
        <end position="109"/>
    </location>
</feature>
<gene>
    <name evidence="4" type="ORF">SRS1_11882</name>
</gene>
<proteinExistence type="predicted"/>
<dbReference type="Proteomes" id="UP000239563">
    <property type="component" value="Chromosome I"/>
</dbReference>
<dbReference type="InterPro" id="IPR007699">
    <property type="entry name" value="SGS_dom"/>
</dbReference>
<feature type="region of interest" description="Disordered" evidence="1">
    <location>
        <begin position="133"/>
        <end position="168"/>
    </location>
</feature>
<dbReference type="InterPro" id="IPR007052">
    <property type="entry name" value="CS_dom"/>
</dbReference>
<dbReference type="Pfam" id="PF04969">
    <property type="entry name" value="CS"/>
    <property type="match status" value="1"/>
</dbReference>
<dbReference type="SUPFAM" id="SSF49764">
    <property type="entry name" value="HSP20-like chaperones"/>
    <property type="match status" value="1"/>
</dbReference>
<feature type="compositionally biased region" description="Polar residues" evidence="1">
    <location>
        <begin position="155"/>
        <end position="168"/>
    </location>
</feature>
<evidence type="ECO:0000256" key="1">
    <source>
        <dbReference type="SAM" id="MobiDB-lite"/>
    </source>
</evidence>
<feature type="domain" description="SGS" evidence="2">
    <location>
        <begin position="134"/>
        <end position="229"/>
    </location>
</feature>
<dbReference type="CDD" id="cd06466">
    <property type="entry name" value="p23_CS_SGT1_like"/>
    <property type="match status" value="1"/>
</dbReference>